<protein>
    <submittedName>
        <fullName evidence="9">Transportin-1</fullName>
    </submittedName>
</protein>
<evidence type="ECO:0000313" key="9">
    <source>
        <dbReference type="EMBL" id="KAL5108064.1"/>
    </source>
</evidence>
<keyword evidence="4" id="KW-0677">Repeat</keyword>
<dbReference type="SUPFAM" id="SSF48371">
    <property type="entry name" value="ARM repeat"/>
    <property type="match status" value="1"/>
</dbReference>
<dbReference type="Pfam" id="PF25574">
    <property type="entry name" value="TPR_IMB1"/>
    <property type="match status" value="1"/>
</dbReference>
<comment type="subcellular location">
    <subcellularLocation>
        <location evidence="1">Cytoplasm</location>
    </subcellularLocation>
</comment>
<feature type="compositionally biased region" description="Basic and acidic residues" evidence="6">
    <location>
        <begin position="326"/>
        <end position="335"/>
    </location>
</feature>
<evidence type="ECO:0000256" key="6">
    <source>
        <dbReference type="SAM" id="MobiDB-lite"/>
    </source>
</evidence>
<feature type="region of interest" description="Disordered" evidence="6">
    <location>
        <begin position="326"/>
        <end position="357"/>
    </location>
</feature>
<evidence type="ECO:0000256" key="1">
    <source>
        <dbReference type="ARBA" id="ARBA00004496"/>
    </source>
</evidence>
<keyword evidence="3" id="KW-0963">Cytoplasm</keyword>
<dbReference type="InterPro" id="IPR058584">
    <property type="entry name" value="IMB1_TNPO1-like_TPR"/>
</dbReference>
<evidence type="ECO:0000256" key="4">
    <source>
        <dbReference type="ARBA" id="ARBA00022737"/>
    </source>
</evidence>
<dbReference type="Gene3D" id="1.25.10.10">
    <property type="entry name" value="Leucine-rich Repeat Variant"/>
    <property type="match status" value="1"/>
</dbReference>
<dbReference type="InterPro" id="IPR001494">
    <property type="entry name" value="Importin-beta_N"/>
</dbReference>
<feature type="domain" description="Importin subunit beta-1/Transportin-1-like TPR repeats" evidence="8">
    <location>
        <begin position="477"/>
        <end position="689"/>
    </location>
</feature>
<accession>A0ABR4QEL5</accession>
<organism evidence="9 10">
    <name type="scientific">Taenia crassiceps</name>
    <dbReference type="NCBI Taxonomy" id="6207"/>
    <lineage>
        <taxon>Eukaryota</taxon>
        <taxon>Metazoa</taxon>
        <taxon>Spiralia</taxon>
        <taxon>Lophotrochozoa</taxon>
        <taxon>Platyhelminthes</taxon>
        <taxon>Cestoda</taxon>
        <taxon>Eucestoda</taxon>
        <taxon>Cyclophyllidea</taxon>
        <taxon>Taeniidae</taxon>
        <taxon>Taenia</taxon>
    </lineage>
</organism>
<dbReference type="InterPro" id="IPR011989">
    <property type="entry name" value="ARM-like"/>
</dbReference>
<keyword evidence="2" id="KW-0813">Transport</keyword>
<sequence>MTWVPQESDIKGILDLLHTSQTGDTNAQRRVHETINTLSNSPDFAKYLIFIFSKMISEDEYTRSMSGLILKNHLASTYNKQPPEVIACVKEEALRSMNDPHPLIRSTAGTLITTLVSVGGLQSWPQVIPQLIQSLTTHDPYLLQGTFDALKKICEDSKDDLEDDSFFSVLDELIPKFIQFFSHPHPKIRSLALHCANQFISNQSRAFMNHIDDFLRALFALADDSSKEVVKLVCSAFVFLVEVRVDVLLPHMPNIIEYILLRTQDNDEATALEACEFWLSLSDAPLCFQVLSGYLDRLIPVLVRGMKYSESDLALLSNDLDNDSHVPDKDSDIKPRFHKPRNRMQGDEGGDDDDDDDDDEYVSNWTLRKCSAAALDVLANIFHSEILQYLLPTTKEYLLSQDWRYRESAILVLGAIAEGCMNDMVPYLPDLCTFFIKALADPKPLIRSIACWTLSRYANWIVGQPHDQYLRLLVGELLNRVLDTNKRVQESACSAFATLEEEAGTDLCPYLDHILQTLVTALGQYQHKNLIILYDAIGTLADSVGHNLNKKDYEDLLMPALFAKWNNLRDDDKDLFPLLECLSSVATALGIGFLPYCAPVFNRCVALVEKTIQQSMANAQQPELYEQPDKDFMVVSLDLLSGIAEGLGSHIEPLMANSNLVSLLHQCAQDQQLDVRQSTFALLGDLTKVCFAHIKPQVGAFMSVLAQNLSSPNISVCNNAIWAIGEICMQMGDEMQPYASLFIQPLVEIINRQNAPKTLHENAAITIGRLGYVCPSEISSFLSLFIRAWCLSLRNIRDNEEKDSAFRGICNVITLNPQGVVNEFLFFCDAVASWNNPKDDLKQKFYSILVAFKTEVGEEAWGKFWAQCPPMLRNRLNSHCCRCAADVATLLPLIFNASACCPLSVRLLVRFIVYLSVFLHLRSSSHFSSTWRPFRLQSSLLLPERFANPRYWSQLRA</sequence>
<gene>
    <name evidence="9" type="ORF">TcWFU_008199</name>
</gene>
<evidence type="ECO:0000256" key="5">
    <source>
        <dbReference type="ARBA" id="ARBA00022927"/>
    </source>
</evidence>
<dbReference type="Pfam" id="PF03810">
    <property type="entry name" value="IBN_N"/>
    <property type="match status" value="1"/>
</dbReference>
<dbReference type="PANTHER" id="PTHR10527">
    <property type="entry name" value="IMPORTIN BETA"/>
    <property type="match status" value="1"/>
</dbReference>
<evidence type="ECO:0000259" key="7">
    <source>
        <dbReference type="Pfam" id="PF03810"/>
    </source>
</evidence>
<evidence type="ECO:0000256" key="2">
    <source>
        <dbReference type="ARBA" id="ARBA00022448"/>
    </source>
</evidence>
<dbReference type="Pfam" id="PF13513">
    <property type="entry name" value="HEAT_EZ"/>
    <property type="match status" value="1"/>
</dbReference>
<dbReference type="Proteomes" id="UP001651158">
    <property type="component" value="Unassembled WGS sequence"/>
</dbReference>
<comment type="caution">
    <text evidence="9">The sequence shown here is derived from an EMBL/GenBank/DDBJ whole genome shotgun (WGS) entry which is preliminary data.</text>
</comment>
<feature type="compositionally biased region" description="Acidic residues" evidence="6">
    <location>
        <begin position="348"/>
        <end position="357"/>
    </location>
</feature>
<reference evidence="9 10" key="1">
    <citation type="journal article" date="2022" name="Front. Cell. Infect. Microbiol.">
        <title>The Genomes of Two Strains of Taenia crassiceps the Animal Model for the Study of Human Cysticercosis.</title>
        <authorList>
            <person name="Bobes R.J."/>
            <person name="Estrada K."/>
            <person name="Rios-Valencia D.G."/>
            <person name="Calderon-Gallegos A."/>
            <person name="de la Torre P."/>
            <person name="Carrero J.C."/>
            <person name="Sanchez-Flores A."/>
            <person name="Laclette J.P."/>
        </authorList>
    </citation>
    <scope>NUCLEOTIDE SEQUENCE [LARGE SCALE GENOMIC DNA]</scope>
    <source>
        <strain evidence="9">WFUcys</strain>
    </source>
</reference>
<evidence type="ECO:0000256" key="3">
    <source>
        <dbReference type="ARBA" id="ARBA00022490"/>
    </source>
</evidence>
<dbReference type="EMBL" id="JAKROA010000004">
    <property type="protein sequence ID" value="KAL5108064.1"/>
    <property type="molecule type" value="Genomic_DNA"/>
</dbReference>
<keyword evidence="5" id="KW-0653">Protein transport</keyword>
<name>A0ABR4QEL5_9CEST</name>
<proteinExistence type="predicted"/>
<dbReference type="InterPro" id="IPR016024">
    <property type="entry name" value="ARM-type_fold"/>
</dbReference>
<evidence type="ECO:0000259" key="8">
    <source>
        <dbReference type="Pfam" id="PF25574"/>
    </source>
</evidence>
<evidence type="ECO:0000313" key="10">
    <source>
        <dbReference type="Proteomes" id="UP001651158"/>
    </source>
</evidence>
<feature type="domain" description="Importin N-terminal" evidence="7">
    <location>
        <begin position="33"/>
        <end position="98"/>
    </location>
</feature>
<dbReference type="InterPro" id="IPR040122">
    <property type="entry name" value="Importin_beta"/>
</dbReference>
<keyword evidence="10" id="KW-1185">Reference proteome</keyword>